<feature type="region of interest" description="Disordered" evidence="1">
    <location>
        <begin position="1"/>
        <end position="22"/>
    </location>
</feature>
<comment type="caution">
    <text evidence="2">The sequence shown here is derived from an EMBL/GenBank/DDBJ whole genome shotgun (WGS) entry which is preliminary data.</text>
</comment>
<dbReference type="SFLD" id="SFLDG01131">
    <property type="entry name" value="C1.5.2:_MDP_Like"/>
    <property type="match status" value="1"/>
</dbReference>
<keyword evidence="3" id="KW-1185">Reference proteome</keyword>
<dbReference type="GO" id="GO:0003993">
    <property type="term" value="F:acid phosphatase activity"/>
    <property type="evidence" value="ECO:0007669"/>
    <property type="project" value="TreeGrafter"/>
</dbReference>
<dbReference type="Proteomes" id="UP000224854">
    <property type="component" value="Unassembled WGS sequence"/>
</dbReference>
<evidence type="ECO:0000313" key="2">
    <source>
        <dbReference type="EMBL" id="PHH70146.1"/>
    </source>
</evidence>
<dbReference type="PANTHER" id="PTHR17901">
    <property type="entry name" value="MAGNESIUM-DEPENDENT PHOSPHATASE 1 MDP1"/>
    <property type="match status" value="1"/>
</dbReference>
<dbReference type="InterPro" id="IPR036412">
    <property type="entry name" value="HAD-like_sf"/>
</dbReference>
<dbReference type="SFLD" id="SFLDS00003">
    <property type="entry name" value="Haloacid_Dehalogenase"/>
    <property type="match status" value="1"/>
</dbReference>
<dbReference type="InterPro" id="IPR023214">
    <property type="entry name" value="HAD_sf"/>
</dbReference>
<proteinExistence type="predicted"/>
<sequence>MPRKASKQAPSSSTPTPIPDSLSDPCLPLPDLIVFDLDYTLWPFWVDTHVTPPLRSNAAHSVAADAKGETFAFYHDVPAILHFLARRNIKLAVASRTSAPSVARDLLCLLYLPADESDKRKKAINVFDAGLEIYPSSKLRHFEALHKRTGLVYQDVLFFDDESRNRETEQLGVTMRLVRDGMTWHELVKGIEEWRSRRETRSER</sequence>
<dbReference type="InterPro" id="IPR010036">
    <property type="entry name" value="MDP_1_eu_arc"/>
</dbReference>
<dbReference type="NCBIfam" id="TIGR01681">
    <property type="entry name" value="HAD-SF-IIIC"/>
    <property type="match status" value="1"/>
</dbReference>
<name>A0A2C5YQZ4_9HYPO</name>
<gene>
    <name evidence="2" type="ORF">CDD82_7305</name>
</gene>
<reference evidence="2 3" key="1">
    <citation type="submission" date="2017-06" db="EMBL/GenBank/DDBJ databases">
        <title>Ant-infecting Ophiocordyceps genomes reveal a high diversity of potential behavioral manipulation genes and a possible major role for enterotoxins.</title>
        <authorList>
            <person name="De Bekker C."/>
            <person name="Evans H.C."/>
            <person name="Brachmann A."/>
            <person name="Hughes D.P."/>
        </authorList>
    </citation>
    <scope>NUCLEOTIDE SEQUENCE [LARGE SCALE GENOMIC DNA]</scope>
    <source>
        <strain evidence="2 3">1348a</strain>
    </source>
</reference>
<dbReference type="SFLD" id="SFLDG01129">
    <property type="entry name" value="C1.5:_HAD__Beta-PGM__Phosphata"/>
    <property type="match status" value="1"/>
</dbReference>
<evidence type="ECO:0008006" key="4">
    <source>
        <dbReference type="Google" id="ProtNLM"/>
    </source>
</evidence>
<dbReference type="PANTHER" id="PTHR17901:SF14">
    <property type="entry name" value="MAGNESIUM-DEPENDENT PHOSPHATASE 1"/>
    <property type="match status" value="1"/>
</dbReference>
<dbReference type="AlphaFoldDB" id="A0A2C5YQZ4"/>
<protein>
    <recommendedName>
        <fullName evidence="4">Magnesium-dependent phosphatase-1</fullName>
    </recommendedName>
</protein>
<organism evidence="2 3">
    <name type="scientific">Ophiocordyceps australis</name>
    <dbReference type="NCBI Taxonomy" id="1399860"/>
    <lineage>
        <taxon>Eukaryota</taxon>
        <taxon>Fungi</taxon>
        <taxon>Dikarya</taxon>
        <taxon>Ascomycota</taxon>
        <taxon>Pezizomycotina</taxon>
        <taxon>Sordariomycetes</taxon>
        <taxon>Hypocreomycetidae</taxon>
        <taxon>Hypocreales</taxon>
        <taxon>Ophiocordycipitaceae</taxon>
        <taxon>Ophiocordyceps</taxon>
    </lineage>
</organism>
<dbReference type="OrthoDB" id="2865258at2759"/>
<dbReference type="SUPFAM" id="SSF56784">
    <property type="entry name" value="HAD-like"/>
    <property type="match status" value="1"/>
</dbReference>
<dbReference type="NCBIfam" id="TIGR01685">
    <property type="entry name" value="MDP-1"/>
    <property type="match status" value="1"/>
</dbReference>
<evidence type="ECO:0000313" key="3">
    <source>
        <dbReference type="Proteomes" id="UP000224854"/>
    </source>
</evidence>
<dbReference type="InterPro" id="IPR035679">
    <property type="entry name" value="MDP-1_euk"/>
</dbReference>
<evidence type="ECO:0000256" key="1">
    <source>
        <dbReference type="SAM" id="MobiDB-lite"/>
    </source>
</evidence>
<dbReference type="EMBL" id="NJEU01000837">
    <property type="protein sequence ID" value="PHH70146.1"/>
    <property type="molecule type" value="Genomic_DNA"/>
</dbReference>
<dbReference type="InterPro" id="IPR010033">
    <property type="entry name" value="HAD_SF_ppase_IIIC"/>
</dbReference>
<dbReference type="Pfam" id="PF12689">
    <property type="entry name" value="Acid_PPase"/>
    <property type="match status" value="1"/>
</dbReference>
<dbReference type="CDD" id="cd07501">
    <property type="entry name" value="HAD_MDP-1_like"/>
    <property type="match status" value="1"/>
</dbReference>
<dbReference type="Gene3D" id="3.40.50.1000">
    <property type="entry name" value="HAD superfamily/HAD-like"/>
    <property type="match status" value="1"/>
</dbReference>
<feature type="compositionally biased region" description="Low complexity" evidence="1">
    <location>
        <begin position="10"/>
        <end position="22"/>
    </location>
</feature>
<accession>A0A2C5YQZ4</accession>